<feature type="domain" description="Cation-transporting P-type ATPase N-terminal" evidence="19">
    <location>
        <begin position="17"/>
        <end position="89"/>
    </location>
</feature>
<evidence type="ECO:0000256" key="1">
    <source>
        <dbReference type="ARBA" id="ARBA00004141"/>
    </source>
</evidence>
<feature type="repeat" description="PPR" evidence="17">
    <location>
        <begin position="1217"/>
        <end position="1247"/>
    </location>
</feature>
<dbReference type="GO" id="GO:0016887">
    <property type="term" value="F:ATP hydrolysis activity"/>
    <property type="evidence" value="ECO:0007669"/>
    <property type="project" value="InterPro"/>
</dbReference>
<proteinExistence type="inferred from homology"/>
<gene>
    <name evidence="20" type="ORF">ISN45_Aa04g030890</name>
</gene>
<dbReference type="NCBIfam" id="TIGR00756">
    <property type="entry name" value="PPR"/>
    <property type="match status" value="6"/>
</dbReference>
<evidence type="ECO:0000256" key="11">
    <source>
        <dbReference type="ARBA" id="ARBA00022842"/>
    </source>
</evidence>
<name>A0A8T2AC31_9BRAS</name>
<dbReference type="InterPro" id="IPR059000">
    <property type="entry name" value="ATPase_P-type_domA"/>
</dbReference>
<feature type="transmembrane region" description="Helical" evidence="18">
    <location>
        <begin position="647"/>
        <end position="670"/>
    </location>
</feature>
<dbReference type="SMART" id="SM00831">
    <property type="entry name" value="Cation_ATPase_N"/>
    <property type="match status" value="1"/>
</dbReference>
<keyword evidence="12" id="KW-1278">Translocase</keyword>
<feature type="transmembrane region" description="Helical" evidence="18">
    <location>
        <begin position="62"/>
        <end position="88"/>
    </location>
</feature>
<feature type="repeat" description="PPR" evidence="17">
    <location>
        <begin position="1123"/>
        <end position="1153"/>
    </location>
</feature>
<feature type="transmembrane region" description="Helical" evidence="18">
    <location>
        <begin position="247"/>
        <end position="269"/>
    </location>
</feature>
<dbReference type="GO" id="GO:0048731">
    <property type="term" value="P:system development"/>
    <property type="evidence" value="ECO:0007669"/>
    <property type="project" value="UniProtKB-ARBA"/>
</dbReference>
<keyword evidence="7" id="KW-0677">Repeat</keyword>
<feature type="repeat" description="PPR" evidence="17">
    <location>
        <begin position="1288"/>
        <end position="1322"/>
    </location>
</feature>
<protein>
    <recommendedName>
        <fullName evidence="3">P-type H(+)-exporting transporter</fullName>
        <ecNumber evidence="3">7.1.2.1</ecNumber>
    </recommendedName>
</protein>
<evidence type="ECO:0000256" key="18">
    <source>
        <dbReference type="SAM" id="Phobius"/>
    </source>
</evidence>
<dbReference type="EC" id="7.1.2.1" evidence="3"/>
<evidence type="ECO:0000256" key="5">
    <source>
        <dbReference type="ARBA" id="ARBA00022692"/>
    </source>
</evidence>
<feature type="transmembrane region" description="Helical" evidence="18">
    <location>
        <begin position="992"/>
        <end position="1009"/>
    </location>
</feature>
<comment type="catalytic activity">
    <reaction evidence="16">
        <text>ATP + H2O + H(+)(in) = ADP + phosphate + 2 H(+)(out)</text>
        <dbReference type="Rhea" id="RHEA:20852"/>
        <dbReference type="ChEBI" id="CHEBI:15377"/>
        <dbReference type="ChEBI" id="CHEBI:15378"/>
        <dbReference type="ChEBI" id="CHEBI:30616"/>
        <dbReference type="ChEBI" id="CHEBI:43474"/>
        <dbReference type="ChEBI" id="CHEBI:456216"/>
        <dbReference type="EC" id="7.1.2.1"/>
    </reaction>
</comment>
<dbReference type="InterPro" id="IPR001757">
    <property type="entry name" value="P_typ_ATPase"/>
</dbReference>
<keyword evidence="14" id="KW-0813">Transport</keyword>
<dbReference type="PROSITE" id="PS51375">
    <property type="entry name" value="PPR"/>
    <property type="match status" value="6"/>
</dbReference>
<dbReference type="Pfam" id="PF00702">
    <property type="entry name" value="Hydrolase"/>
    <property type="match status" value="1"/>
</dbReference>
<dbReference type="GO" id="GO:0005524">
    <property type="term" value="F:ATP binding"/>
    <property type="evidence" value="ECO:0007669"/>
    <property type="project" value="UniProtKB-KW"/>
</dbReference>
<dbReference type="PROSITE" id="PS00154">
    <property type="entry name" value="ATPASE_E1_E2"/>
    <property type="match status" value="1"/>
</dbReference>
<feature type="transmembrane region" description="Helical" evidence="18">
    <location>
        <begin position="799"/>
        <end position="820"/>
    </location>
</feature>
<evidence type="ECO:0000256" key="9">
    <source>
        <dbReference type="ARBA" id="ARBA00022781"/>
    </source>
</evidence>
<evidence type="ECO:0000256" key="16">
    <source>
        <dbReference type="ARBA" id="ARBA00048122"/>
    </source>
</evidence>
<dbReference type="SFLD" id="SFLDF00027">
    <property type="entry name" value="p-type_atpase"/>
    <property type="match status" value="1"/>
</dbReference>
<keyword evidence="14" id="KW-0406">Ion transport</keyword>
<evidence type="ECO:0000256" key="17">
    <source>
        <dbReference type="PROSITE-ProRule" id="PRU00708"/>
    </source>
</evidence>
<dbReference type="FunFam" id="2.70.150.10:FF:000004">
    <property type="entry name" value="Plasma membrane ATPase"/>
    <property type="match status" value="1"/>
</dbReference>
<dbReference type="Proteomes" id="UP000694240">
    <property type="component" value="Chromosome 9"/>
</dbReference>
<dbReference type="FunFam" id="3.40.1110.10:FF:000005">
    <property type="entry name" value="Plasma membrane ATPase"/>
    <property type="match status" value="1"/>
</dbReference>
<evidence type="ECO:0000256" key="3">
    <source>
        <dbReference type="ARBA" id="ARBA00012476"/>
    </source>
</evidence>
<sequence>MADNSVALQDMSNESIDLEEAPLEEVFKHFKCTREGLSSDEVTARLVRFGYNRLEEKKENKILKFLGFMWNPLSWVMEAAAIMAIAMAHGGDKPSDYPDFVGIVVLLVINSTISFIEENNAGNAAAALMARLAPRARAHRDGNWNEIDAAELVPGDIISIRLGDIIPADARLLEGDPIKVDQATLTGESLPVTKNLSDLVYSGSTCRQGEIDAVVIATGVHTFFGKAAHLVDNTVHVGHFQKVLTSIGNFCICSIAVGMGIEIIVIYGIQRRGYRVGIDNLLVLLIGGIPIAMPTVLSVTMAIGAHRLSQQGAITKRMTAIEEMAGMDVLCSDKTGTLTLNQLTVDKNLIEIFKKGTDKDMAVLLAARAARLENQDAIDTAIVSMLADPQEARAGIEEVHFLPFSPENRRTAITYKDGDGKMHRVSKGAPEEILAMVHNESEIKVEVHSFIDEFAKRGLRSLGLAYQEVPDGDAQGQGGPWEFIALLPLFDPPRGDSAQTIERALLLGVSVKMITGDQLAIAKETGRRLGMGSNMYPSSALFGIREAELTIPIDELIENADGFAGVFPEHKYEIVKRLQARKHICGMTGDGVNDAPALKIADIGIAVGDATDAARGASDIVLTEPGLSVIISAVLTSRAIFQRMKNYTIYAVSITIRIVMGFMLLCVFWKFDFPPFMVLVIAILNDGTIMTISKDRVKPSPTPDCWKLKEIFATGVILGTYLALMTVVFFWAAYETNFFTKLFHVRDFNQHHFNMKDKEVAAKLNEQMASAVYLQVSTISQALIFVTRSRSWSFVERPGYLLVSAFIVAQLIASVISAMADWKFAGIRSIGWGWTGVIWIYNIVTYMLLDPIKFGVRYGLSGKAWTQMFEQRVALTGRRDFGQEQRVVAWATEQRSIHGLENPLEAPGNSSRDLMADDSIRRAELAKLREVQTLKVSCNKMMSYERETQQLWKPTERKCFNLLQQCQRHGRFSLLQIHAFMLRHTIETNVQIFTKFLVISASAVGIGYARKLFDQRPHREDSFLCNSMIKAYLETRQYNDSFAIYRDLRKETCFAPDNFTFTTLTKSCTLSMSVYQGLQLHSQIWRSGFCADMYVSTGVVDMYAKFGKMGCARNVFDEMPQRSEVSWTALICGYVRFGELDLASKLFDQMPQVKDVVIYNAMMDGFVKSGDMTSARRLFDEMTHKTVITWTTMIHGYCNSNDIYSARKLFDAMPERNLVSWNTMIGGYCQNKQPQEAIRLFQEMQATTSLDPDDVTILSVLPAISDTGALSLGEWCHCFVQRKNLDKKVKVCTAVLDMYSKCGEIEKAKKIFDEMPEKQVASWNAMIHGYALNGNAHAALDLFLTMAKEEKPDEITMLAVISACNHGGLVEEGRKWFHMMKEFGLNAKIEHYGCMVDLLGRAGNLKEAEDLITNMPFEPNGIILSSFLSACGQYKDIERAEILLKKAVELEPRNDGNYVLLRNLYAADKRWDDFGMVKNMMRKNEAKKEVGCSLIEINYIVSEFISGDTTHPHRRSIHLVLEKLLMHMKEEEANW</sequence>
<evidence type="ECO:0000313" key="20">
    <source>
        <dbReference type="EMBL" id="KAG7570496.1"/>
    </source>
</evidence>
<dbReference type="FunFam" id="1.20.1110.10:FF:000045">
    <property type="entry name" value="ATPase 4 plasma membrane-type"/>
    <property type="match status" value="1"/>
</dbReference>
<dbReference type="InterPro" id="IPR006534">
    <property type="entry name" value="P-type_ATPase_IIIA"/>
</dbReference>
<feature type="repeat" description="PPR" evidence="17">
    <location>
        <begin position="1353"/>
        <end position="1387"/>
    </location>
</feature>
<dbReference type="InterPro" id="IPR046848">
    <property type="entry name" value="E_motif"/>
</dbReference>
<evidence type="ECO:0000256" key="14">
    <source>
        <dbReference type="ARBA" id="ARBA00023065"/>
    </source>
</evidence>
<dbReference type="NCBIfam" id="TIGR01494">
    <property type="entry name" value="ATPase_P-type"/>
    <property type="match status" value="2"/>
</dbReference>
<evidence type="ECO:0000313" key="21">
    <source>
        <dbReference type="Proteomes" id="UP000694240"/>
    </source>
</evidence>
<comment type="similarity">
    <text evidence="2">Belongs to the cation transport ATPase (P-type) (TC 3.A.3) family. Type IIIA subfamily.</text>
</comment>
<reference evidence="20 21" key="1">
    <citation type="submission" date="2020-12" db="EMBL/GenBank/DDBJ databases">
        <title>Concerted genomic and epigenomic changes stabilize Arabidopsis allopolyploids.</title>
        <authorList>
            <person name="Chen Z."/>
        </authorList>
    </citation>
    <scope>NUCLEOTIDE SEQUENCE [LARGE SCALE GENOMIC DNA]</scope>
    <source>
        <strain evidence="20">Allo738</strain>
        <tissue evidence="20">Leaf</tissue>
    </source>
</reference>
<keyword evidence="10" id="KW-0067">ATP-binding</keyword>
<evidence type="ECO:0000256" key="10">
    <source>
        <dbReference type="ARBA" id="ARBA00022840"/>
    </source>
</evidence>
<evidence type="ECO:0000256" key="15">
    <source>
        <dbReference type="ARBA" id="ARBA00023136"/>
    </source>
</evidence>
<evidence type="ECO:0000256" key="8">
    <source>
        <dbReference type="ARBA" id="ARBA00022741"/>
    </source>
</evidence>
<dbReference type="InterPro" id="IPR002885">
    <property type="entry name" value="PPR_rpt"/>
</dbReference>
<accession>A0A8T2AC31</accession>
<keyword evidence="11" id="KW-0460">Magnesium</keyword>
<feature type="transmembrane region" description="Helical" evidence="18">
    <location>
        <begin position="832"/>
        <end position="849"/>
    </location>
</feature>
<organism evidence="20 21">
    <name type="scientific">Arabidopsis thaliana x Arabidopsis arenosa</name>
    <dbReference type="NCBI Taxonomy" id="1240361"/>
    <lineage>
        <taxon>Eukaryota</taxon>
        <taxon>Viridiplantae</taxon>
        <taxon>Streptophyta</taxon>
        <taxon>Embryophyta</taxon>
        <taxon>Tracheophyta</taxon>
        <taxon>Spermatophyta</taxon>
        <taxon>Magnoliopsida</taxon>
        <taxon>eudicotyledons</taxon>
        <taxon>Gunneridae</taxon>
        <taxon>Pentapetalae</taxon>
        <taxon>rosids</taxon>
        <taxon>malvids</taxon>
        <taxon>Brassicales</taxon>
        <taxon>Brassicaceae</taxon>
        <taxon>Camelineae</taxon>
        <taxon>Arabidopsis</taxon>
    </lineage>
</organism>
<dbReference type="GO" id="GO:0016020">
    <property type="term" value="C:membrane"/>
    <property type="evidence" value="ECO:0007669"/>
    <property type="project" value="UniProtKB-SubCell"/>
</dbReference>
<evidence type="ECO:0000259" key="19">
    <source>
        <dbReference type="SMART" id="SM00831"/>
    </source>
</evidence>
<feature type="transmembrane region" description="Helical" evidence="18">
    <location>
        <begin position="281"/>
        <end position="308"/>
    </location>
</feature>
<comment type="caution">
    <text evidence="20">The sequence shown here is derived from an EMBL/GenBank/DDBJ whole genome shotgun (WGS) entry which is preliminary data.</text>
</comment>
<feature type="repeat" description="PPR" evidence="17">
    <location>
        <begin position="1021"/>
        <end position="1055"/>
    </location>
</feature>
<dbReference type="GO" id="GO:0008553">
    <property type="term" value="F:P-type proton-exporting transporter activity"/>
    <property type="evidence" value="ECO:0007669"/>
    <property type="project" value="UniProtKB-EC"/>
</dbReference>
<evidence type="ECO:0000256" key="4">
    <source>
        <dbReference type="ARBA" id="ARBA00022553"/>
    </source>
</evidence>
<evidence type="ECO:0000256" key="13">
    <source>
        <dbReference type="ARBA" id="ARBA00022989"/>
    </source>
</evidence>
<feature type="transmembrane region" description="Helical" evidence="18">
    <location>
        <begin position="100"/>
        <end position="116"/>
    </location>
</feature>
<keyword evidence="9" id="KW-0375">Hydrogen ion transport</keyword>
<dbReference type="GO" id="GO:0046872">
    <property type="term" value="F:metal ion binding"/>
    <property type="evidence" value="ECO:0007669"/>
    <property type="project" value="UniProtKB-KW"/>
</dbReference>
<feature type="repeat" description="PPR" evidence="17">
    <location>
        <begin position="1155"/>
        <end position="1189"/>
    </location>
</feature>
<dbReference type="SFLD" id="SFLDS00003">
    <property type="entry name" value="Haloacid_Dehalogenase"/>
    <property type="match status" value="1"/>
</dbReference>
<dbReference type="PANTHER" id="PTHR42861">
    <property type="entry name" value="CALCIUM-TRANSPORTING ATPASE"/>
    <property type="match status" value="1"/>
</dbReference>
<keyword evidence="8" id="KW-0547">Nucleotide-binding</keyword>
<dbReference type="Pfam" id="PF12854">
    <property type="entry name" value="PPR_1"/>
    <property type="match status" value="1"/>
</dbReference>
<dbReference type="EMBL" id="JAEFBK010000009">
    <property type="protein sequence ID" value="KAG7570496.1"/>
    <property type="molecule type" value="Genomic_DNA"/>
</dbReference>
<dbReference type="FunFam" id="1.25.40.10:FF:000364">
    <property type="entry name" value="Pentatricopeptide repeat (PPR-like) superfamily protein"/>
    <property type="match status" value="1"/>
</dbReference>
<dbReference type="Pfam" id="PF01535">
    <property type="entry name" value="PPR"/>
    <property type="match status" value="6"/>
</dbReference>
<evidence type="ECO:0000256" key="7">
    <source>
        <dbReference type="ARBA" id="ARBA00022737"/>
    </source>
</evidence>
<dbReference type="NCBIfam" id="TIGR01647">
    <property type="entry name" value="ATPase-IIIA_H"/>
    <property type="match status" value="1"/>
</dbReference>
<keyword evidence="15 18" id="KW-0472">Membrane</keyword>
<dbReference type="FunFam" id="1.25.40.10:FF:000184">
    <property type="entry name" value="Pentatricopeptide repeat-containing protein, chloroplastic"/>
    <property type="match status" value="1"/>
</dbReference>
<keyword evidence="6" id="KW-0479">Metal-binding</keyword>
<dbReference type="FunFam" id="3.40.50.1000:FF:000211">
    <property type="entry name" value="Plasma membrane ATPase"/>
    <property type="match status" value="1"/>
</dbReference>
<evidence type="ECO:0000256" key="6">
    <source>
        <dbReference type="ARBA" id="ARBA00022723"/>
    </source>
</evidence>
<dbReference type="InterPro" id="IPR044492">
    <property type="entry name" value="P_typ_ATPase_HD_dom"/>
</dbReference>
<evidence type="ECO:0000256" key="12">
    <source>
        <dbReference type="ARBA" id="ARBA00022967"/>
    </source>
</evidence>
<dbReference type="InterPro" id="IPR018303">
    <property type="entry name" value="ATPase_P-typ_P_site"/>
</dbReference>
<comment type="subcellular location">
    <subcellularLocation>
        <location evidence="1">Membrane</location>
        <topology evidence="1">Multi-pass membrane protein</topology>
    </subcellularLocation>
</comment>
<keyword evidence="4" id="KW-0597">Phosphoprotein</keyword>
<dbReference type="GO" id="GO:0120029">
    <property type="term" value="P:proton export across plasma membrane"/>
    <property type="evidence" value="ECO:0007669"/>
    <property type="project" value="InterPro"/>
</dbReference>
<dbReference type="InterPro" id="IPR004014">
    <property type="entry name" value="ATPase_P-typ_cation-transptr_N"/>
</dbReference>
<keyword evidence="5 18" id="KW-0812">Transmembrane</keyword>
<keyword evidence="21" id="KW-1185">Reference proteome</keyword>
<dbReference type="Pfam" id="PF13041">
    <property type="entry name" value="PPR_2"/>
    <property type="match status" value="2"/>
</dbReference>
<dbReference type="SFLD" id="SFLDG00002">
    <property type="entry name" value="C1.7:_P-type_atpase_like"/>
    <property type="match status" value="1"/>
</dbReference>
<dbReference type="Pfam" id="PF00690">
    <property type="entry name" value="Cation_ATPase_N"/>
    <property type="match status" value="1"/>
</dbReference>
<dbReference type="Pfam" id="PF00122">
    <property type="entry name" value="E1-E2_ATPase"/>
    <property type="match status" value="1"/>
</dbReference>
<dbReference type="CDD" id="cd02076">
    <property type="entry name" value="P-type_ATPase_H"/>
    <property type="match status" value="1"/>
</dbReference>
<evidence type="ECO:0000256" key="2">
    <source>
        <dbReference type="ARBA" id="ARBA00008804"/>
    </source>
</evidence>
<keyword evidence="13 18" id="KW-1133">Transmembrane helix</keyword>
<dbReference type="Pfam" id="PF20431">
    <property type="entry name" value="E_motif"/>
    <property type="match status" value="1"/>
</dbReference>
<feature type="transmembrane region" description="Helical" evidence="18">
    <location>
        <begin position="712"/>
        <end position="734"/>
    </location>
</feature>
<dbReference type="FunFam" id="1.25.40.10:FF:000125">
    <property type="entry name" value="Pentatricopeptide repeat-containing protein"/>
    <property type="match status" value="1"/>
</dbReference>